<evidence type="ECO:0000313" key="2">
    <source>
        <dbReference type="EMBL" id="CAG6503166.1"/>
    </source>
</evidence>
<dbReference type="EMBL" id="HBUE01146252">
    <property type="protein sequence ID" value="CAG6503166.1"/>
    <property type="molecule type" value="Transcribed_RNA"/>
</dbReference>
<proteinExistence type="predicted"/>
<name>A0A8D8D5J0_CULPI</name>
<feature type="region of interest" description="Disordered" evidence="1">
    <location>
        <begin position="1"/>
        <end position="37"/>
    </location>
</feature>
<protein>
    <submittedName>
        <fullName evidence="2">(northern house mosquito) hypothetical protein</fullName>
    </submittedName>
</protein>
<reference evidence="2" key="1">
    <citation type="submission" date="2021-05" db="EMBL/GenBank/DDBJ databases">
        <authorList>
            <person name="Alioto T."/>
            <person name="Alioto T."/>
            <person name="Gomez Garrido J."/>
        </authorList>
    </citation>
    <scope>NUCLEOTIDE SEQUENCE</scope>
</reference>
<dbReference type="AlphaFoldDB" id="A0A8D8D5J0"/>
<feature type="region of interest" description="Disordered" evidence="1">
    <location>
        <begin position="89"/>
        <end position="117"/>
    </location>
</feature>
<evidence type="ECO:0000256" key="1">
    <source>
        <dbReference type="SAM" id="MobiDB-lite"/>
    </source>
</evidence>
<accession>A0A8D8D5J0</accession>
<dbReference type="EMBL" id="HBUE01251148">
    <property type="protein sequence ID" value="CAG6554413.1"/>
    <property type="molecule type" value="Transcribed_RNA"/>
</dbReference>
<sequence>MLELLTRGSTNVPVPAGSAKVTKGAHQRLHPDHFPVPMQGAKRYQVRQQRKRWSLHHHPANVFERFRRDGHDHDDTKVSGARLRRQPQFQQQVFHRRRRPADHGLDRGAAKLPATHG</sequence>
<organism evidence="2">
    <name type="scientific">Culex pipiens</name>
    <name type="common">House mosquito</name>
    <dbReference type="NCBI Taxonomy" id="7175"/>
    <lineage>
        <taxon>Eukaryota</taxon>
        <taxon>Metazoa</taxon>
        <taxon>Ecdysozoa</taxon>
        <taxon>Arthropoda</taxon>
        <taxon>Hexapoda</taxon>
        <taxon>Insecta</taxon>
        <taxon>Pterygota</taxon>
        <taxon>Neoptera</taxon>
        <taxon>Endopterygota</taxon>
        <taxon>Diptera</taxon>
        <taxon>Nematocera</taxon>
        <taxon>Culicoidea</taxon>
        <taxon>Culicidae</taxon>
        <taxon>Culicinae</taxon>
        <taxon>Culicini</taxon>
        <taxon>Culex</taxon>
        <taxon>Culex</taxon>
    </lineage>
</organism>